<gene>
    <name evidence="8" type="ORF">HYFRA_00013572</name>
</gene>
<evidence type="ECO:0000256" key="5">
    <source>
        <dbReference type="ARBA" id="ARBA00023254"/>
    </source>
</evidence>
<protein>
    <recommendedName>
        <fullName evidence="7">Homologous-pairing protein 2 winged helix domain-containing protein</fullName>
    </recommendedName>
</protein>
<keyword evidence="5" id="KW-0469">Meiosis</keyword>
<comment type="similarity">
    <text evidence="2">Belongs to the HOP2 family.</text>
</comment>
<keyword evidence="3" id="KW-0233">DNA recombination</keyword>
<reference evidence="8" key="1">
    <citation type="submission" date="2021-07" db="EMBL/GenBank/DDBJ databases">
        <authorList>
            <person name="Durling M."/>
        </authorList>
    </citation>
    <scope>NUCLEOTIDE SEQUENCE</scope>
</reference>
<feature type="region of interest" description="Disordered" evidence="6">
    <location>
        <begin position="1"/>
        <end position="190"/>
    </location>
</feature>
<dbReference type="Pfam" id="PF07106">
    <property type="entry name" value="WHD_TBPIP"/>
    <property type="match status" value="1"/>
</dbReference>
<sequence>MAPRAPSKKEKEKEKEATPARSPSILSVASNTPLSSVAEAGKDVMSSPSKARSEEAKVKKSRAGAGEKRGAKKGEKGVSAAAVEGLENGEEMQGLEGGNGNDEGMKELSGSGTGPATATDILKPKTEDAKIKKSKPASEKSKVTKAKLEKGLAASEKAKVVKAGKEKKDMGGGSKEKVEKGKEKAEKGKEKVEKVSGEEAEKLILLYLKEQNRPYSATEISANLHGKVTKTLADKLLKEMEQNGQLQAKATNGDKKGSQWVFWYPQDPSSTASPSELAAYESTIQTLTTTTIPPLKSTLKTLTATLSTILSTPSTPALAILVEELRIGIAEKTLRLQDLKGGDPSLDGLGGKSAVKKEEAEKIEKEWKYWKDALGRRKRCWKEVEGQLLEGMGREELWERVGIEVGEGDELWLK</sequence>
<evidence type="ECO:0000313" key="8">
    <source>
        <dbReference type="EMBL" id="CAG8961292.1"/>
    </source>
</evidence>
<proteinExistence type="inferred from homology"/>
<dbReference type="GO" id="GO:0007129">
    <property type="term" value="P:homologous chromosome pairing at meiosis"/>
    <property type="evidence" value="ECO:0007669"/>
    <property type="project" value="TreeGrafter"/>
</dbReference>
<dbReference type="EMBL" id="CAJVRL010000105">
    <property type="protein sequence ID" value="CAG8961292.1"/>
    <property type="molecule type" value="Genomic_DNA"/>
</dbReference>
<dbReference type="GO" id="GO:0120230">
    <property type="term" value="F:recombinase activator activity"/>
    <property type="evidence" value="ECO:0007669"/>
    <property type="project" value="TreeGrafter"/>
</dbReference>
<feature type="compositionally biased region" description="Basic and acidic residues" evidence="6">
    <location>
        <begin position="7"/>
        <end position="18"/>
    </location>
</feature>
<feature type="compositionally biased region" description="Polar residues" evidence="6">
    <location>
        <begin position="24"/>
        <end position="35"/>
    </location>
</feature>
<dbReference type="Proteomes" id="UP000696280">
    <property type="component" value="Unassembled WGS sequence"/>
</dbReference>
<dbReference type="GO" id="GO:0003690">
    <property type="term" value="F:double-stranded DNA binding"/>
    <property type="evidence" value="ECO:0007669"/>
    <property type="project" value="TreeGrafter"/>
</dbReference>
<dbReference type="AlphaFoldDB" id="A0A9N9LBU5"/>
<dbReference type="GO" id="GO:0000794">
    <property type="term" value="C:condensed nuclear chromosome"/>
    <property type="evidence" value="ECO:0007669"/>
    <property type="project" value="TreeGrafter"/>
</dbReference>
<dbReference type="PANTHER" id="PTHR15938:SF0">
    <property type="entry name" value="HOMOLOGOUS-PAIRING PROTEIN 2 HOMOLOG"/>
    <property type="match status" value="1"/>
</dbReference>
<evidence type="ECO:0000313" key="9">
    <source>
        <dbReference type="Proteomes" id="UP000696280"/>
    </source>
</evidence>
<dbReference type="GO" id="GO:0000709">
    <property type="term" value="P:meiotic joint molecule formation"/>
    <property type="evidence" value="ECO:0007669"/>
    <property type="project" value="TreeGrafter"/>
</dbReference>
<dbReference type="PANTHER" id="PTHR15938">
    <property type="entry name" value="TBP-1 INTERACTING PROTEIN"/>
    <property type="match status" value="1"/>
</dbReference>
<name>A0A9N9LBU5_9HELO</name>
<dbReference type="OrthoDB" id="272266at2759"/>
<keyword evidence="9" id="KW-1185">Reference proteome</keyword>
<evidence type="ECO:0000259" key="7">
    <source>
        <dbReference type="Pfam" id="PF07106"/>
    </source>
</evidence>
<dbReference type="InterPro" id="IPR010776">
    <property type="entry name" value="Hop2_WH_dom"/>
</dbReference>
<comment type="subcellular location">
    <subcellularLocation>
        <location evidence="1">Nucleus</location>
    </subcellularLocation>
</comment>
<accession>A0A9N9LBU5</accession>
<dbReference type="Gene3D" id="1.10.10.10">
    <property type="entry name" value="Winged helix-like DNA-binding domain superfamily/Winged helix DNA-binding domain"/>
    <property type="match status" value="1"/>
</dbReference>
<evidence type="ECO:0000256" key="3">
    <source>
        <dbReference type="ARBA" id="ARBA00023172"/>
    </source>
</evidence>
<dbReference type="InterPro" id="IPR036388">
    <property type="entry name" value="WH-like_DNA-bd_sf"/>
</dbReference>
<feature type="compositionally biased region" description="Basic and acidic residues" evidence="6">
    <location>
        <begin position="122"/>
        <end position="190"/>
    </location>
</feature>
<feature type="domain" description="Homologous-pairing protein 2 winged helix" evidence="7">
    <location>
        <begin position="199"/>
        <end position="249"/>
    </location>
</feature>
<evidence type="ECO:0000256" key="4">
    <source>
        <dbReference type="ARBA" id="ARBA00023242"/>
    </source>
</evidence>
<evidence type="ECO:0000256" key="6">
    <source>
        <dbReference type="SAM" id="MobiDB-lite"/>
    </source>
</evidence>
<organism evidence="8 9">
    <name type="scientific">Hymenoscyphus fraxineus</name>
    <dbReference type="NCBI Taxonomy" id="746836"/>
    <lineage>
        <taxon>Eukaryota</taxon>
        <taxon>Fungi</taxon>
        <taxon>Dikarya</taxon>
        <taxon>Ascomycota</taxon>
        <taxon>Pezizomycotina</taxon>
        <taxon>Leotiomycetes</taxon>
        <taxon>Helotiales</taxon>
        <taxon>Helotiaceae</taxon>
        <taxon>Hymenoscyphus</taxon>
    </lineage>
</organism>
<feature type="compositionally biased region" description="Basic and acidic residues" evidence="6">
    <location>
        <begin position="65"/>
        <end position="76"/>
    </location>
</feature>
<dbReference type="GO" id="GO:0120231">
    <property type="term" value="C:DNA recombinase auxiliary factor complex"/>
    <property type="evidence" value="ECO:0007669"/>
    <property type="project" value="TreeGrafter"/>
</dbReference>
<comment type="caution">
    <text evidence="8">The sequence shown here is derived from an EMBL/GenBank/DDBJ whole genome shotgun (WGS) entry which is preliminary data.</text>
</comment>
<evidence type="ECO:0000256" key="2">
    <source>
        <dbReference type="ARBA" id="ARBA00007922"/>
    </source>
</evidence>
<keyword evidence="4" id="KW-0539">Nucleus</keyword>
<evidence type="ECO:0000256" key="1">
    <source>
        <dbReference type="ARBA" id="ARBA00004123"/>
    </source>
</evidence>
<dbReference type="GO" id="GO:0010774">
    <property type="term" value="P:meiotic strand invasion involved in reciprocal meiotic recombination"/>
    <property type="evidence" value="ECO:0007669"/>
    <property type="project" value="TreeGrafter"/>
</dbReference>